<reference evidence="1" key="1">
    <citation type="journal article" date="2015" name="Nature">
        <title>Complex archaea that bridge the gap between prokaryotes and eukaryotes.</title>
        <authorList>
            <person name="Spang A."/>
            <person name="Saw J.H."/>
            <person name="Jorgensen S.L."/>
            <person name="Zaremba-Niedzwiedzka K."/>
            <person name="Martijn J."/>
            <person name="Lind A.E."/>
            <person name="van Eijk R."/>
            <person name="Schleper C."/>
            <person name="Guy L."/>
            <person name="Ettema T.J."/>
        </authorList>
    </citation>
    <scope>NUCLEOTIDE SEQUENCE</scope>
</reference>
<comment type="caution">
    <text evidence="1">The sequence shown here is derived from an EMBL/GenBank/DDBJ whole genome shotgun (WGS) entry which is preliminary data.</text>
</comment>
<organism evidence="1">
    <name type="scientific">marine sediment metagenome</name>
    <dbReference type="NCBI Taxonomy" id="412755"/>
    <lineage>
        <taxon>unclassified sequences</taxon>
        <taxon>metagenomes</taxon>
        <taxon>ecological metagenomes</taxon>
    </lineage>
</organism>
<proteinExistence type="predicted"/>
<dbReference type="AlphaFoldDB" id="A0A0F9JTK0"/>
<sequence length="60" mass="6992">MTKCVDCERGIPDSVEPEWCVDCERDLCYKCWIQGGMLCKKCRDNEAQADQDDLEEQEDD</sequence>
<protein>
    <submittedName>
        <fullName evidence="1">Uncharacterized protein</fullName>
    </submittedName>
</protein>
<gene>
    <name evidence="1" type="ORF">LCGC14_1414620</name>
</gene>
<name>A0A0F9JTK0_9ZZZZ</name>
<accession>A0A0F9JTK0</accession>
<dbReference type="EMBL" id="LAZR01009370">
    <property type="protein sequence ID" value="KKM73028.1"/>
    <property type="molecule type" value="Genomic_DNA"/>
</dbReference>
<evidence type="ECO:0000313" key="1">
    <source>
        <dbReference type="EMBL" id="KKM73028.1"/>
    </source>
</evidence>